<keyword evidence="8" id="KW-0812">Transmembrane</keyword>
<dbReference type="OrthoDB" id="1081007at2759"/>
<dbReference type="Proteomes" id="UP001152747">
    <property type="component" value="Unassembled WGS sequence"/>
</dbReference>
<evidence type="ECO:0000256" key="1">
    <source>
        <dbReference type="ARBA" id="ARBA00022670"/>
    </source>
</evidence>
<evidence type="ECO:0000256" key="8">
    <source>
        <dbReference type="SAM" id="Phobius"/>
    </source>
</evidence>
<dbReference type="AlphaFoldDB" id="A0A9P1IZJ7"/>
<dbReference type="GO" id="GO:0005886">
    <property type="term" value="C:plasma membrane"/>
    <property type="evidence" value="ECO:0007669"/>
    <property type="project" value="TreeGrafter"/>
</dbReference>
<dbReference type="InterPro" id="IPR000101">
    <property type="entry name" value="GGT_peptidase"/>
</dbReference>
<dbReference type="EMBL" id="CANHGI010000005">
    <property type="protein sequence ID" value="CAI5452293.1"/>
    <property type="molecule type" value="Genomic_DNA"/>
</dbReference>
<evidence type="ECO:0000256" key="7">
    <source>
        <dbReference type="PIRSR" id="PIRSR600101-2"/>
    </source>
</evidence>
<keyword evidence="8" id="KW-0472">Membrane</keyword>
<dbReference type="FunFam" id="3.60.20.40:FF:000006">
    <property type="entry name" value="Protein CBG05566"/>
    <property type="match status" value="1"/>
</dbReference>
<comment type="caution">
    <text evidence="9">The sequence shown here is derived from an EMBL/GenBank/DDBJ whole genome shotgun (WGS) entry which is preliminary data.</text>
</comment>
<organism evidence="9 10">
    <name type="scientific">Caenorhabditis angaria</name>
    <dbReference type="NCBI Taxonomy" id="860376"/>
    <lineage>
        <taxon>Eukaryota</taxon>
        <taxon>Metazoa</taxon>
        <taxon>Ecdysozoa</taxon>
        <taxon>Nematoda</taxon>
        <taxon>Chromadorea</taxon>
        <taxon>Rhabditida</taxon>
        <taxon>Rhabditina</taxon>
        <taxon>Rhabditomorpha</taxon>
        <taxon>Rhabditoidea</taxon>
        <taxon>Rhabditidae</taxon>
        <taxon>Peloderinae</taxon>
        <taxon>Caenorhabditis</taxon>
    </lineage>
</organism>
<keyword evidence="1" id="KW-0645">Protease</keyword>
<evidence type="ECO:0008006" key="11">
    <source>
        <dbReference type="Google" id="ProtNLM"/>
    </source>
</evidence>
<dbReference type="GO" id="GO:0006508">
    <property type="term" value="P:proteolysis"/>
    <property type="evidence" value="ECO:0007669"/>
    <property type="project" value="UniProtKB-KW"/>
</dbReference>
<dbReference type="PANTHER" id="PTHR11686:SF46">
    <property type="entry name" value="GAMMA-GLUTAMYLTRANSPEPTIDASE 1"/>
    <property type="match status" value="1"/>
</dbReference>
<dbReference type="PANTHER" id="PTHR11686">
    <property type="entry name" value="GAMMA GLUTAMYL TRANSPEPTIDASE"/>
    <property type="match status" value="1"/>
</dbReference>
<evidence type="ECO:0000256" key="5">
    <source>
        <dbReference type="ARBA" id="ARBA00023315"/>
    </source>
</evidence>
<feature type="transmembrane region" description="Helical" evidence="8">
    <location>
        <begin position="56"/>
        <end position="81"/>
    </location>
</feature>
<keyword evidence="3" id="KW-0378">Hydrolase</keyword>
<proteinExistence type="predicted"/>
<protein>
    <recommendedName>
        <fullName evidence="11">Gamma-glutamyltranspeptidase 1</fullName>
    </recommendedName>
</protein>
<dbReference type="GO" id="GO:0036374">
    <property type="term" value="F:glutathione hydrolase activity"/>
    <property type="evidence" value="ECO:0007669"/>
    <property type="project" value="InterPro"/>
</dbReference>
<dbReference type="InterPro" id="IPR029055">
    <property type="entry name" value="Ntn_hydrolases_N"/>
</dbReference>
<dbReference type="Gene3D" id="1.10.246.130">
    <property type="match status" value="1"/>
</dbReference>
<keyword evidence="8" id="KW-1133">Transmembrane helix</keyword>
<dbReference type="Gene3D" id="3.60.20.40">
    <property type="match status" value="1"/>
</dbReference>
<evidence type="ECO:0000313" key="9">
    <source>
        <dbReference type="EMBL" id="CAI5452293.1"/>
    </source>
</evidence>
<evidence type="ECO:0000256" key="2">
    <source>
        <dbReference type="ARBA" id="ARBA00022679"/>
    </source>
</evidence>
<feature type="binding site" evidence="7">
    <location>
        <begin position="493"/>
        <end position="495"/>
    </location>
    <ligand>
        <name>L-glutamate</name>
        <dbReference type="ChEBI" id="CHEBI:29985"/>
    </ligand>
</feature>
<dbReference type="GO" id="GO:0006751">
    <property type="term" value="P:glutathione catabolic process"/>
    <property type="evidence" value="ECO:0007669"/>
    <property type="project" value="InterPro"/>
</dbReference>
<name>A0A9P1IZJ7_9PELO</name>
<dbReference type="Pfam" id="PF01019">
    <property type="entry name" value="G_glu_transpept"/>
    <property type="match status" value="1"/>
</dbReference>
<feature type="binding site" evidence="7">
    <location>
        <position position="517"/>
    </location>
    <ligand>
        <name>L-glutamate</name>
        <dbReference type="ChEBI" id="CHEBI:29985"/>
    </ligand>
</feature>
<feature type="binding site" evidence="7">
    <location>
        <position position="569"/>
    </location>
    <ligand>
        <name>L-glutamate</name>
        <dbReference type="ChEBI" id="CHEBI:29985"/>
    </ligand>
</feature>
<sequence>MPNLCHLTNIQAMITRVGDVADNSPRRGSPSEVFSSDINNIHRSRNDAKKQKCSKWVAIVFGILAVLFCLSTIALAIVVGIKYNEDDKSSEPVIQRDDSGNVLFDWPQPSGSLFAHYKKASVASDHGLCSEIGRDVLIDGGNAVDSMIATLLCIGTVNPQSSGIGGGFVMTLYNASTGLCQSVNARETAPAAATEDMFVETPTDSVYGYRSIATPSELHGFWTVFNRFGSGKVTWARLFEPSIKLAHEGFPVSSNLAMVLSDKEKLIREEPTMREIFVNSKTNRVYEEGDVLRRERLAKTYELLANASDPVELFYKGGMAQTIAGEITDKGGLVNETDLADYETVINETPLVSTHLPGDYEMCGPPPPSSFVITQNIIQVMAQFYQDGKVDLNDPLVYHRLIETEKFAYGQRTKLGDVAFVESAKTLVDEMMTEEYTKKIAGLIKDTAQPLDYYGGDKKDMGDSENVRKAPDHGTSHVSIIDSQGNAISCTSTVNQILGSMRASGTLGIIWNDQMDDFSTPGQKNSFGYAPSETNFIKPGKRPMSSMSPTIIYNKNENRVEMVAGASGGSYIISSTAQTVIRTLLFNQTVKAAVDAPRFHNQYLPETTETEEAMPQHLRDVLTEKYGQNFTVVPRQKSVVQALQVVEGFIEGNSDFRRKTATYPAGY</sequence>
<dbReference type="InterPro" id="IPR043137">
    <property type="entry name" value="GGT_ssub_C"/>
</dbReference>
<dbReference type="PRINTS" id="PR01210">
    <property type="entry name" value="GGTRANSPTASE"/>
</dbReference>
<dbReference type="SUPFAM" id="SSF56235">
    <property type="entry name" value="N-terminal nucleophile aminohydrolases (Ntn hydrolases)"/>
    <property type="match status" value="1"/>
</dbReference>
<accession>A0A9P1IZJ7</accession>
<feature type="binding site" evidence="7">
    <location>
        <position position="186"/>
    </location>
    <ligand>
        <name>L-glutamate</name>
        <dbReference type="ChEBI" id="CHEBI:29985"/>
    </ligand>
</feature>
<dbReference type="FunFam" id="1.10.246.130:FF:000005">
    <property type="entry name" value="Gamma-glutamyltranspeptidase 1, putative"/>
    <property type="match status" value="1"/>
</dbReference>
<feature type="active site" description="Nucleophile" evidence="6">
    <location>
        <position position="475"/>
    </location>
</feature>
<evidence type="ECO:0000313" key="10">
    <source>
        <dbReference type="Proteomes" id="UP001152747"/>
    </source>
</evidence>
<keyword evidence="4" id="KW-0325">Glycoprotein</keyword>
<dbReference type="InterPro" id="IPR043138">
    <property type="entry name" value="GGT_lsub"/>
</dbReference>
<evidence type="ECO:0000256" key="4">
    <source>
        <dbReference type="ARBA" id="ARBA00023180"/>
    </source>
</evidence>
<dbReference type="GO" id="GO:0016746">
    <property type="term" value="F:acyltransferase activity"/>
    <property type="evidence" value="ECO:0007669"/>
    <property type="project" value="UniProtKB-KW"/>
</dbReference>
<evidence type="ECO:0000256" key="6">
    <source>
        <dbReference type="PIRSR" id="PIRSR600101-1"/>
    </source>
</evidence>
<gene>
    <name evidence="9" type="ORF">CAMP_LOCUS14930</name>
</gene>
<keyword evidence="10" id="KW-1185">Reference proteome</keyword>
<reference evidence="9" key="1">
    <citation type="submission" date="2022-11" db="EMBL/GenBank/DDBJ databases">
        <authorList>
            <person name="Kikuchi T."/>
        </authorList>
    </citation>
    <scope>NUCLEOTIDE SEQUENCE</scope>
    <source>
        <strain evidence="9">PS1010</strain>
    </source>
</reference>
<keyword evidence="5" id="KW-0012">Acyltransferase</keyword>
<evidence type="ECO:0000256" key="3">
    <source>
        <dbReference type="ARBA" id="ARBA00022801"/>
    </source>
</evidence>
<feature type="binding site" evidence="7">
    <location>
        <begin position="545"/>
        <end position="546"/>
    </location>
    <ligand>
        <name>L-glutamate</name>
        <dbReference type="ChEBI" id="CHEBI:29985"/>
    </ligand>
</feature>
<keyword evidence="2" id="KW-0808">Transferase</keyword>